<evidence type="ECO:0000313" key="3">
    <source>
        <dbReference type="Proteomes" id="UP001189429"/>
    </source>
</evidence>
<proteinExistence type="predicted"/>
<keyword evidence="3" id="KW-1185">Reference proteome</keyword>
<evidence type="ECO:0000313" key="2">
    <source>
        <dbReference type="EMBL" id="CAK0877256.1"/>
    </source>
</evidence>
<dbReference type="Proteomes" id="UP001189429">
    <property type="component" value="Unassembled WGS sequence"/>
</dbReference>
<organism evidence="2 3">
    <name type="scientific">Prorocentrum cordatum</name>
    <dbReference type="NCBI Taxonomy" id="2364126"/>
    <lineage>
        <taxon>Eukaryota</taxon>
        <taxon>Sar</taxon>
        <taxon>Alveolata</taxon>
        <taxon>Dinophyceae</taxon>
        <taxon>Prorocentrales</taxon>
        <taxon>Prorocentraceae</taxon>
        <taxon>Prorocentrum</taxon>
    </lineage>
</organism>
<reference evidence="2" key="1">
    <citation type="submission" date="2023-10" db="EMBL/GenBank/DDBJ databases">
        <authorList>
            <person name="Chen Y."/>
            <person name="Shah S."/>
            <person name="Dougan E. K."/>
            <person name="Thang M."/>
            <person name="Chan C."/>
        </authorList>
    </citation>
    <scope>NUCLEOTIDE SEQUENCE [LARGE SCALE GENOMIC DNA]</scope>
</reference>
<dbReference type="Pfam" id="PF07004">
    <property type="entry name" value="SHIPPO-rpt"/>
    <property type="match status" value="2"/>
</dbReference>
<sequence>MEACRGAYEPKYPMLRQGRGVAFSTVTRGSHFAGRADETVGPDRYNPSLKATTDRKPAWSLSSGAERGGGAPFLKGPPTRRPQSARPAASTCEGRIQGARGALIGRGISRDTAQEFPVPGPGAYDIKLTSKAPPAFKFQGRGGIRLHPSRGIAEVIDICSVRVQRPRH</sequence>
<comment type="caution">
    <text evidence="2">The sequence shown here is derived from an EMBL/GenBank/DDBJ whole genome shotgun (WGS) entry which is preliminary data.</text>
</comment>
<accession>A0ABN9VVV3</accession>
<evidence type="ECO:0000256" key="1">
    <source>
        <dbReference type="SAM" id="MobiDB-lite"/>
    </source>
</evidence>
<dbReference type="EMBL" id="CAUYUJ010017720">
    <property type="protein sequence ID" value="CAK0877256.1"/>
    <property type="molecule type" value="Genomic_DNA"/>
</dbReference>
<protein>
    <submittedName>
        <fullName evidence="2">Uncharacterized protein</fullName>
    </submittedName>
</protein>
<dbReference type="InterPro" id="IPR010736">
    <property type="entry name" value="SHIPPO-rpt"/>
</dbReference>
<feature type="region of interest" description="Disordered" evidence="1">
    <location>
        <begin position="34"/>
        <end position="91"/>
    </location>
</feature>
<gene>
    <name evidence="2" type="ORF">PCOR1329_LOCUS61367</name>
</gene>
<name>A0ABN9VVV3_9DINO</name>